<feature type="transmembrane region" description="Helical" evidence="6">
    <location>
        <begin position="421"/>
        <end position="442"/>
    </location>
</feature>
<feature type="transmembrane region" description="Helical" evidence="6">
    <location>
        <begin position="40"/>
        <end position="63"/>
    </location>
</feature>
<evidence type="ECO:0000256" key="3">
    <source>
        <dbReference type="ARBA" id="ARBA00022692"/>
    </source>
</evidence>
<keyword evidence="4 6" id="KW-1133">Transmembrane helix</keyword>
<keyword evidence="8" id="KW-1185">Reference proteome</keyword>
<feature type="transmembrane region" description="Helical" evidence="6">
    <location>
        <begin position="84"/>
        <end position="105"/>
    </location>
</feature>
<dbReference type="InterPro" id="IPR024923">
    <property type="entry name" value="PG_synth_SpoVB"/>
</dbReference>
<evidence type="ECO:0000256" key="4">
    <source>
        <dbReference type="ARBA" id="ARBA00022989"/>
    </source>
</evidence>
<organism evidence="7 8">
    <name type="scientific">Paenibacillus gyeongsangnamensis</name>
    <dbReference type="NCBI Taxonomy" id="3388067"/>
    <lineage>
        <taxon>Bacteria</taxon>
        <taxon>Bacillati</taxon>
        <taxon>Bacillota</taxon>
        <taxon>Bacilli</taxon>
        <taxon>Bacillales</taxon>
        <taxon>Paenibacillaceae</taxon>
        <taxon>Paenibacillus</taxon>
    </lineage>
</organism>
<dbReference type="InterPro" id="IPR002797">
    <property type="entry name" value="Polysacc_synth"/>
</dbReference>
<proteinExistence type="predicted"/>
<feature type="transmembrane region" description="Helical" evidence="6">
    <location>
        <begin position="327"/>
        <end position="347"/>
    </location>
</feature>
<dbReference type="Proteomes" id="UP001527882">
    <property type="component" value="Unassembled WGS sequence"/>
</dbReference>
<keyword evidence="5 6" id="KW-0472">Membrane</keyword>
<reference evidence="7 8" key="1">
    <citation type="submission" date="2022-12" db="EMBL/GenBank/DDBJ databases">
        <title>Draft genome sequence of Paenibacillus sp. dW9.</title>
        <authorList>
            <person name="Choi E.-W."/>
            <person name="Kim D.-U."/>
        </authorList>
    </citation>
    <scope>NUCLEOTIDE SEQUENCE [LARGE SCALE GENOMIC DNA]</scope>
    <source>
        <strain evidence="8">dW9</strain>
    </source>
</reference>
<keyword evidence="3 6" id="KW-0812">Transmembrane</keyword>
<dbReference type="PANTHER" id="PTHR30250">
    <property type="entry name" value="PST FAMILY PREDICTED COLANIC ACID TRANSPORTER"/>
    <property type="match status" value="1"/>
</dbReference>
<feature type="transmembrane region" description="Helical" evidence="6">
    <location>
        <begin position="396"/>
        <end position="415"/>
    </location>
</feature>
<comment type="caution">
    <text evidence="7">The sequence shown here is derived from an EMBL/GenBank/DDBJ whole genome shotgun (WGS) entry which is preliminary data.</text>
</comment>
<dbReference type="Pfam" id="PF01943">
    <property type="entry name" value="Polysacc_synt"/>
    <property type="match status" value="1"/>
</dbReference>
<dbReference type="InterPro" id="IPR050833">
    <property type="entry name" value="Poly_Biosynth_Transport"/>
</dbReference>
<evidence type="ECO:0000313" key="7">
    <source>
        <dbReference type="EMBL" id="MCZ8517491.1"/>
    </source>
</evidence>
<dbReference type="PIRSF" id="PIRSF038958">
    <property type="entry name" value="PG_synth_SpoVB"/>
    <property type="match status" value="1"/>
</dbReference>
<evidence type="ECO:0000256" key="5">
    <source>
        <dbReference type="ARBA" id="ARBA00023136"/>
    </source>
</evidence>
<feature type="transmembrane region" description="Helical" evidence="6">
    <location>
        <begin position="286"/>
        <end position="306"/>
    </location>
</feature>
<evidence type="ECO:0000256" key="6">
    <source>
        <dbReference type="SAM" id="Phobius"/>
    </source>
</evidence>
<keyword evidence="2" id="KW-1003">Cell membrane</keyword>
<feature type="transmembrane region" description="Helical" evidence="6">
    <location>
        <begin position="367"/>
        <end position="389"/>
    </location>
</feature>
<name>A0ABT4QLA9_9BACL</name>
<dbReference type="CDD" id="cd13124">
    <property type="entry name" value="MATE_SpoVB_like"/>
    <property type="match status" value="1"/>
</dbReference>
<accession>A0ABT4QLA9</accession>
<feature type="transmembrane region" description="Helical" evidence="6">
    <location>
        <begin position="234"/>
        <end position="254"/>
    </location>
</feature>
<evidence type="ECO:0000256" key="2">
    <source>
        <dbReference type="ARBA" id="ARBA00022475"/>
    </source>
</evidence>
<feature type="transmembrane region" description="Helical" evidence="6">
    <location>
        <begin position="494"/>
        <end position="513"/>
    </location>
</feature>
<feature type="transmembrane region" description="Helical" evidence="6">
    <location>
        <begin position="125"/>
        <end position="143"/>
    </location>
</feature>
<dbReference type="EMBL" id="JAQAGZ010000040">
    <property type="protein sequence ID" value="MCZ8517491.1"/>
    <property type="molecule type" value="Genomic_DNA"/>
</dbReference>
<gene>
    <name evidence="7" type="ORF">O9H85_35170</name>
</gene>
<evidence type="ECO:0000313" key="8">
    <source>
        <dbReference type="Proteomes" id="UP001527882"/>
    </source>
</evidence>
<feature type="transmembrane region" description="Helical" evidence="6">
    <location>
        <begin position="454"/>
        <end position="474"/>
    </location>
</feature>
<feature type="transmembrane region" description="Helical" evidence="6">
    <location>
        <begin position="155"/>
        <end position="175"/>
    </location>
</feature>
<feature type="transmembrane region" description="Helical" evidence="6">
    <location>
        <begin position="181"/>
        <end position="205"/>
    </location>
</feature>
<evidence type="ECO:0000256" key="1">
    <source>
        <dbReference type="ARBA" id="ARBA00004651"/>
    </source>
</evidence>
<sequence>MSKDSLVKGTLILTIAALVARALGVVQRVPLVYLLQEKGMAWYGLSFNLYSVLLVVATAGVPSALSKMISERTALGRIAEAERVYSAAALFSLGAGIVMTAFLYALAPFSARIAGLPEATGAIRALAPALLLFPLIAIMRGYFQGRQNMLPNGLSQIIEQIFRVAASVLFAYLLLGRGLEWAAAGASFGGVAGSIAAVAVMLFYARKLRRSEAQRTLAEPGSEVLTYRTIYRQLFGLSIPIVIFSVTVTLIYTIDSMLVTPLLQGTVGRDQATELLGILSGRAQSLAGIPIILAVALSQSIVPIISAAYSKKDLPQVAGQTSRVLQLAILSGLPAVLVICVAARPINGFIFGNTTGSAVVDAHAAPIIIALTVSAIFQIVMQTSGAVLMGMGRMRILVWAVVVGIAVKLIGSYALAPLFGIYGIIGATALCFVVMTALNVYTLKKEVSFRILRFSRWTGLALTTIVIAALGFGLDRLCSTYVHPFGTLRWDDMVQSVIQCAVAAAAYPLLLLLTRTLTLSDLESLPGPLRRLAGPVLRRLGRSAQAQ</sequence>
<dbReference type="RefSeq" id="WP_269886019.1">
    <property type="nucleotide sequence ID" value="NZ_JAQAGZ010000040.1"/>
</dbReference>
<dbReference type="PANTHER" id="PTHR30250:SF21">
    <property type="entry name" value="LIPID II FLIPPASE MURJ"/>
    <property type="match status" value="1"/>
</dbReference>
<comment type="subcellular location">
    <subcellularLocation>
        <location evidence="1">Cell membrane</location>
        <topology evidence="1">Multi-pass membrane protein</topology>
    </subcellularLocation>
</comment>
<protein>
    <submittedName>
        <fullName evidence="7">Polysaccharide biosynthesis protein</fullName>
    </submittedName>
</protein>